<keyword evidence="3" id="KW-1185">Reference proteome</keyword>
<dbReference type="Pfam" id="PF26314">
    <property type="entry name" value="MptA_B_family"/>
    <property type="match status" value="1"/>
</dbReference>
<proteinExistence type="predicted"/>
<dbReference type="EMBL" id="LT629772">
    <property type="protein sequence ID" value="SDT14509.1"/>
    <property type="molecule type" value="Genomic_DNA"/>
</dbReference>
<evidence type="ECO:0000313" key="2">
    <source>
        <dbReference type="EMBL" id="SDT14509.1"/>
    </source>
</evidence>
<dbReference type="Proteomes" id="UP000199103">
    <property type="component" value="Chromosome I"/>
</dbReference>
<evidence type="ECO:0000256" key="1">
    <source>
        <dbReference type="SAM" id="Phobius"/>
    </source>
</evidence>
<feature type="transmembrane region" description="Helical" evidence="1">
    <location>
        <begin position="272"/>
        <end position="290"/>
    </location>
</feature>
<dbReference type="AlphaFoldDB" id="A0A1H1XZY9"/>
<feature type="transmembrane region" description="Helical" evidence="1">
    <location>
        <begin position="237"/>
        <end position="265"/>
    </location>
</feature>
<organism evidence="2 3">
    <name type="scientific">Microlunatus soli</name>
    <dbReference type="NCBI Taxonomy" id="630515"/>
    <lineage>
        <taxon>Bacteria</taxon>
        <taxon>Bacillati</taxon>
        <taxon>Actinomycetota</taxon>
        <taxon>Actinomycetes</taxon>
        <taxon>Propionibacteriales</taxon>
        <taxon>Propionibacteriaceae</taxon>
        <taxon>Microlunatus</taxon>
    </lineage>
</organism>
<dbReference type="STRING" id="630515.SAMN04489812_4315"/>
<feature type="transmembrane region" description="Helical" evidence="1">
    <location>
        <begin position="469"/>
        <end position="488"/>
    </location>
</feature>
<feature type="transmembrane region" description="Helical" evidence="1">
    <location>
        <begin position="396"/>
        <end position="415"/>
    </location>
</feature>
<gene>
    <name evidence="2" type="ORF">SAMN04489812_4315</name>
</gene>
<reference evidence="2 3" key="1">
    <citation type="submission" date="2016-10" db="EMBL/GenBank/DDBJ databases">
        <authorList>
            <person name="de Groot N.N."/>
        </authorList>
    </citation>
    <scope>NUCLEOTIDE SEQUENCE [LARGE SCALE GENOMIC DNA]</scope>
    <source>
        <strain evidence="2 3">DSM 21800</strain>
    </source>
</reference>
<keyword evidence="1" id="KW-0812">Transmembrane</keyword>
<feature type="transmembrane region" description="Helical" evidence="1">
    <location>
        <begin position="371"/>
        <end position="390"/>
    </location>
</feature>
<feature type="transmembrane region" description="Helical" evidence="1">
    <location>
        <begin position="328"/>
        <end position="350"/>
    </location>
</feature>
<sequence length="500" mass="53123">MVLVLLVGSFGPTAAQAKLPGGPVWLPPYGLGIDPGPMAVTLLLIGAMAIGMAGLLVGLRALNRGWRPDVRRLTRIGTALTVLMILVGPMGSTDVLIYAGYGRLAATGRSPYVDTVRELINSGDPIGLANGGIRWVDTTSVYGPITTWLQTLAAWIGNGSVHTTVFVMTALGAVAYLITGVLLRRLAGDDHLRQARVALLWTINPILLFIAVNSGHADTWGIVFAVAALVSLSRRHWILTGVLVAAACAVKITFGIYVLALVIVLRRLPKKLALVIVSGLLTGAICYLIVGPEAIRSTLLAGTKYASASPWRWPLYPLSDLIGLAPGVRVIVIVGWLSMLVFGWLFYRLLVPPGSRTVEGRPITAAVEESGDPLAAMLPVITALGIGWVLTSAYTLPWYDVVAWAPVALLLGGLTDQRADGARSTDPSGARLVDRVLVIRTGASVIGYLPGAAYYFPPAVQLLTDVARNVMAPAVSWALMILVVLAVLRRRRVGRQTGRP</sequence>
<feature type="transmembrane region" description="Helical" evidence="1">
    <location>
        <begin position="165"/>
        <end position="183"/>
    </location>
</feature>
<name>A0A1H1XZY9_9ACTN</name>
<evidence type="ECO:0000313" key="3">
    <source>
        <dbReference type="Proteomes" id="UP000199103"/>
    </source>
</evidence>
<accession>A0A1H1XZY9</accession>
<protein>
    <recommendedName>
        <fullName evidence="4">Alpha-1,6-mannosyltransferase</fullName>
    </recommendedName>
</protein>
<feature type="transmembrane region" description="Helical" evidence="1">
    <location>
        <begin position="80"/>
        <end position="101"/>
    </location>
</feature>
<evidence type="ECO:0008006" key="4">
    <source>
        <dbReference type="Google" id="ProtNLM"/>
    </source>
</evidence>
<feature type="transmembrane region" description="Helical" evidence="1">
    <location>
        <begin position="195"/>
        <end position="217"/>
    </location>
</feature>
<keyword evidence="1" id="KW-0472">Membrane</keyword>
<feature type="transmembrane region" description="Helical" evidence="1">
    <location>
        <begin position="39"/>
        <end position="59"/>
    </location>
</feature>
<feature type="transmembrane region" description="Helical" evidence="1">
    <location>
        <begin position="436"/>
        <end position="457"/>
    </location>
</feature>
<keyword evidence="1" id="KW-1133">Transmembrane helix</keyword>